<keyword evidence="5 6" id="KW-0460">Magnesium</keyword>
<dbReference type="InterPro" id="IPR036412">
    <property type="entry name" value="HAD-like_sf"/>
</dbReference>
<dbReference type="RefSeq" id="WP_055745185.1">
    <property type="nucleotide sequence ID" value="NZ_LJJB01000010.1"/>
</dbReference>
<keyword evidence="3 6" id="KW-0479">Metal-binding</keyword>
<dbReference type="NCBIfam" id="TIGR01457">
    <property type="entry name" value="HAD-SF-IIA-hyp2"/>
    <property type="match status" value="1"/>
</dbReference>
<comment type="similarity">
    <text evidence="2 6">Belongs to the HAD-like hydrolase superfamily. NagD family.</text>
</comment>
<dbReference type="SFLD" id="SFLDG01139">
    <property type="entry name" value="C2.A:_Pyridoxal_Phosphate_Phos"/>
    <property type="match status" value="1"/>
</dbReference>
<dbReference type="SFLD" id="SFLDS00003">
    <property type="entry name" value="Haloacid_Dehalogenase"/>
    <property type="match status" value="1"/>
</dbReference>
<dbReference type="InterPro" id="IPR006357">
    <property type="entry name" value="HAD-SF_hydro_IIA"/>
</dbReference>
<evidence type="ECO:0000256" key="6">
    <source>
        <dbReference type="PIRNR" id="PIRNR000915"/>
    </source>
</evidence>
<dbReference type="Gene3D" id="3.40.50.1000">
    <property type="entry name" value="HAD superfamily/HAD-like"/>
    <property type="match status" value="2"/>
</dbReference>
<dbReference type="Pfam" id="PF13344">
    <property type="entry name" value="Hydrolase_6"/>
    <property type="match status" value="1"/>
</dbReference>
<dbReference type="EC" id="3.1.3.-" evidence="6"/>
<sequence>MTTATAYKGYLLDLDGTIYRGGEAIPGAAAFISYLKEQRIPYLYLTNNSSASPEHVADRLCAMGIDAKPADVYTSSMATATYLKERASAGTKVYMIGEQGLREQLTVSSFEITEDSPAYVVVGIDREFTYEKLATAARAVRAGAVLLATNTDAALPTEIGLYPGNGSLVAAVSVAAATKPIVIGKPQSIIVNYALDILGIRAEETLIVGDNLYTDIEAGANSGLDSMLVLTGYSNREEAAVHPARPTHIAEDLTDWMKKLTL</sequence>
<dbReference type="PANTHER" id="PTHR19288:SF46">
    <property type="entry name" value="HALOACID DEHALOGENASE-LIKE HYDROLASE DOMAIN-CONTAINING PROTEIN 2"/>
    <property type="match status" value="1"/>
</dbReference>
<evidence type="ECO:0000256" key="5">
    <source>
        <dbReference type="ARBA" id="ARBA00022842"/>
    </source>
</evidence>
<dbReference type="InterPro" id="IPR023214">
    <property type="entry name" value="HAD_sf"/>
</dbReference>
<dbReference type="GO" id="GO:0016787">
    <property type="term" value="F:hydrolase activity"/>
    <property type="evidence" value="ECO:0007669"/>
    <property type="project" value="UniProtKB-KW"/>
</dbReference>
<reference evidence="7 8" key="1">
    <citation type="submission" date="2015-09" db="EMBL/GenBank/DDBJ databases">
        <title>Genome sequencing project for genomic taxonomy and phylogenomics of Bacillus-like bacteria.</title>
        <authorList>
            <person name="Liu B."/>
            <person name="Wang J."/>
            <person name="Zhu Y."/>
            <person name="Liu G."/>
            <person name="Chen Q."/>
            <person name="Chen Z."/>
            <person name="Lan J."/>
            <person name="Che J."/>
            <person name="Ge C."/>
            <person name="Shi H."/>
            <person name="Pan Z."/>
            <person name="Liu X."/>
        </authorList>
    </citation>
    <scope>NUCLEOTIDE SEQUENCE [LARGE SCALE GENOMIC DNA]</scope>
    <source>
        <strain evidence="7 8">DSM 8552</strain>
    </source>
</reference>
<dbReference type="Proteomes" id="UP000051063">
    <property type="component" value="Unassembled WGS sequence"/>
</dbReference>
<keyword evidence="4 7" id="KW-0378">Hydrolase</keyword>
<evidence type="ECO:0000256" key="3">
    <source>
        <dbReference type="ARBA" id="ARBA00022723"/>
    </source>
</evidence>
<comment type="cofactor">
    <cofactor evidence="1 6">
        <name>Mg(2+)</name>
        <dbReference type="ChEBI" id="CHEBI:18420"/>
    </cofactor>
</comment>
<protein>
    <recommendedName>
        <fullName evidence="6">Acid sugar phosphatase</fullName>
        <ecNumber evidence="6">3.1.3.-</ecNumber>
    </recommendedName>
</protein>
<evidence type="ECO:0000313" key="8">
    <source>
        <dbReference type="Proteomes" id="UP000051063"/>
    </source>
</evidence>
<dbReference type="NCBIfam" id="TIGR01460">
    <property type="entry name" value="HAD-SF-IIA"/>
    <property type="match status" value="1"/>
</dbReference>
<evidence type="ECO:0000256" key="1">
    <source>
        <dbReference type="ARBA" id="ARBA00001946"/>
    </source>
</evidence>
<organism evidence="7 8">
    <name type="scientific">Brevibacillus choshinensis</name>
    <dbReference type="NCBI Taxonomy" id="54911"/>
    <lineage>
        <taxon>Bacteria</taxon>
        <taxon>Bacillati</taxon>
        <taxon>Bacillota</taxon>
        <taxon>Bacilli</taxon>
        <taxon>Bacillales</taxon>
        <taxon>Paenibacillaceae</taxon>
        <taxon>Brevibacillus</taxon>
    </lineage>
</organism>
<comment type="caution">
    <text evidence="7">The sequence shown here is derived from an EMBL/GenBank/DDBJ whole genome shotgun (WGS) entry which is preliminary data.</text>
</comment>
<comment type="function">
    <text evidence="6">Catalyzes the dephosphorylation of 2-6 carbon acid sugars in vitro.</text>
</comment>
<name>A0ABR5N688_BRECH</name>
<gene>
    <name evidence="7" type="ORF">AN963_14030</name>
</gene>
<dbReference type="Pfam" id="PF13242">
    <property type="entry name" value="Hydrolase_like"/>
    <property type="match status" value="1"/>
</dbReference>
<keyword evidence="8" id="KW-1185">Reference proteome</keyword>
<accession>A0ABR5N688</accession>
<dbReference type="SFLD" id="SFLDG01129">
    <property type="entry name" value="C1.5:_HAD__Beta-PGM__Phosphata"/>
    <property type="match status" value="1"/>
</dbReference>
<evidence type="ECO:0000313" key="7">
    <source>
        <dbReference type="EMBL" id="KQL46110.1"/>
    </source>
</evidence>
<dbReference type="SUPFAM" id="SSF56784">
    <property type="entry name" value="HAD-like"/>
    <property type="match status" value="1"/>
</dbReference>
<dbReference type="InterPro" id="IPR006354">
    <property type="entry name" value="HAD-SF_hydro_IIA_hyp1"/>
</dbReference>
<proteinExistence type="inferred from homology"/>
<evidence type="ECO:0000256" key="4">
    <source>
        <dbReference type="ARBA" id="ARBA00022801"/>
    </source>
</evidence>
<evidence type="ECO:0000256" key="2">
    <source>
        <dbReference type="ARBA" id="ARBA00006696"/>
    </source>
</evidence>
<dbReference type="EMBL" id="LJJB01000010">
    <property type="protein sequence ID" value="KQL46110.1"/>
    <property type="molecule type" value="Genomic_DNA"/>
</dbReference>
<dbReference type="PIRSF" id="PIRSF000915">
    <property type="entry name" value="PGP-type_phosphatase"/>
    <property type="match status" value="1"/>
</dbReference>
<dbReference type="PANTHER" id="PTHR19288">
    <property type="entry name" value="4-NITROPHENYLPHOSPHATASE-RELATED"/>
    <property type="match status" value="1"/>
</dbReference>